<sequence>MTQQKAIKASVTYHEALALAQKVFPEKDWTRTLEPSYYRLTGVVFRVSSPKGPSRRFNGQLIRVLVDPRTRRAWTSDDWNLSSEPVDSDLVREEPLDDVERQQLVKIAQEAAYVQFLKHYRLAASFEFLLEHVQEAVWKPNWYAETRSHRLLIDGITGRYATATQPTDGVSPISVP</sequence>
<keyword evidence="2" id="KW-1185">Reference proteome</keyword>
<proteinExistence type="predicted"/>
<evidence type="ECO:0000313" key="2">
    <source>
        <dbReference type="Proteomes" id="UP001500187"/>
    </source>
</evidence>
<dbReference type="RefSeq" id="WP_345444530.1">
    <property type="nucleotide sequence ID" value="NZ_BAABKP010000001.1"/>
</dbReference>
<dbReference type="EMBL" id="BAABKP010000001">
    <property type="protein sequence ID" value="GAA4790633.1"/>
    <property type="molecule type" value="Genomic_DNA"/>
</dbReference>
<organism evidence="1 2">
    <name type="scientific">Rothia endophytica</name>
    <dbReference type="NCBI Taxonomy" id="1324766"/>
    <lineage>
        <taxon>Bacteria</taxon>
        <taxon>Bacillati</taxon>
        <taxon>Actinomycetota</taxon>
        <taxon>Actinomycetes</taxon>
        <taxon>Micrococcales</taxon>
        <taxon>Micrococcaceae</taxon>
        <taxon>Rothia</taxon>
    </lineage>
</organism>
<evidence type="ECO:0000313" key="1">
    <source>
        <dbReference type="EMBL" id="GAA4790633.1"/>
    </source>
</evidence>
<name>A0ABP9B760_9MICC</name>
<protein>
    <submittedName>
        <fullName evidence="1">Uncharacterized protein</fullName>
    </submittedName>
</protein>
<accession>A0ABP9B760</accession>
<gene>
    <name evidence="1" type="ORF">GCM10023352_05830</name>
</gene>
<reference evidence="2" key="1">
    <citation type="journal article" date="2019" name="Int. J. Syst. Evol. Microbiol.">
        <title>The Global Catalogue of Microorganisms (GCM) 10K type strain sequencing project: providing services to taxonomists for standard genome sequencing and annotation.</title>
        <authorList>
            <consortium name="The Broad Institute Genomics Platform"/>
            <consortium name="The Broad Institute Genome Sequencing Center for Infectious Disease"/>
            <person name="Wu L."/>
            <person name="Ma J."/>
        </authorList>
    </citation>
    <scope>NUCLEOTIDE SEQUENCE [LARGE SCALE GENOMIC DNA]</scope>
    <source>
        <strain evidence="2">JCM 18541</strain>
    </source>
</reference>
<comment type="caution">
    <text evidence="1">The sequence shown here is derived from an EMBL/GenBank/DDBJ whole genome shotgun (WGS) entry which is preliminary data.</text>
</comment>
<dbReference type="Proteomes" id="UP001500187">
    <property type="component" value="Unassembled WGS sequence"/>
</dbReference>